<sequence length="98" mass="10746">MGASVASIRCRSIVPRRIVAVAFVSSVSILMVAMWIARVVMAIKMDITGVAVLTVIVGIAAARRRGIRGIAVGRRRGIRLRLKRRERVHASRRQLSGD</sequence>
<feature type="transmembrane region" description="Helical" evidence="1">
    <location>
        <begin position="18"/>
        <end position="37"/>
    </location>
</feature>
<evidence type="ECO:0000313" key="3">
    <source>
        <dbReference type="WBParaSite" id="nRc.2.0.1.t46361-RA"/>
    </source>
</evidence>
<keyword evidence="2" id="KW-1185">Reference proteome</keyword>
<evidence type="ECO:0000256" key="1">
    <source>
        <dbReference type="SAM" id="Phobius"/>
    </source>
</evidence>
<name>A0A915L9D0_ROMCU</name>
<evidence type="ECO:0000313" key="2">
    <source>
        <dbReference type="Proteomes" id="UP000887565"/>
    </source>
</evidence>
<keyword evidence="1" id="KW-1133">Transmembrane helix</keyword>
<dbReference type="WBParaSite" id="nRc.2.0.1.t46361-RA">
    <property type="protein sequence ID" value="nRc.2.0.1.t46361-RA"/>
    <property type="gene ID" value="nRc.2.0.1.g46361"/>
</dbReference>
<keyword evidence="1" id="KW-0472">Membrane</keyword>
<proteinExistence type="predicted"/>
<dbReference type="Proteomes" id="UP000887565">
    <property type="component" value="Unplaced"/>
</dbReference>
<protein>
    <submittedName>
        <fullName evidence="3">Uncharacterized protein</fullName>
    </submittedName>
</protein>
<accession>A0A915L9D0</accession>
<organism evidence="2 3">
    <name type="scientific">Romanomermis culicivorax</name>
    <name type="common">Nematode worm</name>
    <dbReference type="NCBI Taxonomy" id="13658"/>
    <lineage>
        <taxon>Eukaryota</taxon>
        <taxon>Metazoa</taxon>
        <taxon>Ecdysozoa</taxon>
        <taxon>Nematoda</taxon>
        <taxon>Enoplea</taxon>
        <taxon>Dorylaimia</taxon>
        <taxon>Mermithida</taxon>
        <taxon>Mermithoidea</taxon>
        <taxon>Mermithidae</taxon>
        <taxon>Romanomermis</taxon>
    </lineage>
</organism>
<feature type="transmembrane region" description="Helical" evidence="1">
    <location>
        <begin position="43"/>
        <end position="62"/>
    </location>
</feature>
<keyword evidence="1" id="KW-0812">Transmembrane</keyword>
<reference evidence="3" key="1">
    <citation type="submission" date="2022-11" db="UniProtKB">
        <authorList>
            <consortium name="WormBaseParasite"/>
        </authorList>
    </citation>
    <scope>IDENTIFICATION</scope>
</reference>
<dbReference type="AlphaFoldDB" id="A0A915L9D0"/>